<comment type="catalytic activity">
    <reaction evidence="1">
        <text>a monocarboxylic acid amide + H2O = a monocarboxylate + NH4(+)</text>
        <dbReference type="Rhea" id="RHEA:12020"/>
        <dbReference type="ChEBI" id="CHEBI:15377"/>
        <dbReference type="ChEBI" id="CHEBI:28938"/>
        <dbReference type="ChEBI" id="CHEBI:35757"/>
        <dbReference type="ChEBI" id="CHEBI:83628"/>
        <dbReference type="EC" id="3.5.1.4"/>
    </reaction>
</comment>
<accession>A0A395NZ73</accession>
<dbReference type="InterPro" id="IPR020556">
    <property type="entry name" value="Amidase_CS"/>
</dbReference>
<dbReference type="PANTHER" id="PTHR46072:SF4">
    <property type="entry name" value="AMIDASE C550.07-RELATED"/>
    <property type="match status" value="1"/>
</dbReference>
<dbReference type="AlphaFoldDB" id="A0A395NZ73"/>
<evidence type="ECO:0000256" key="2">
    <source>
        <dbReference type="ARBA" id="ARBA00009199"/>
    </source>
</evidence>
<feature type="binding site" evidence="6">
    <location>
        <position position="222"/>
    </location>
    <ligand>
        <name>substrate</name>
    </ligand>
</feature>
<keyword evidence="4" id="KW-0378">Hydrolase</keyword>
<protein>
    <recommendedName>
        <fullName evidence="3">amidase</fullName>
        <ecNumber evidence="3">3.5.1.4</ecNumber>
    </recommendedName>
</protein>
<organism evidence="8 9">
    <name type="scientific">Trichoderma arundinaceum</name>
    <dbReference type="NCBI Taxonomy" id="490622"/>
    <lineage>
        <taxon>Eukaryota</taxon>
        <taxon>Fungi</taxon>
        <taxon>Dikarya</taxon>
        <taxon>Ascomycota</taxon>
        <taxon>Pezizomycotina</taxon>
        <taxon>Sordariomycetes</taxon>
        <taxon>Hypocreomycetidae</taxon>
        <taxon>Hypocreales</taxon>
        <taxon>Hypocreaceae</taxon>
        <taxon>Trichoderma</taxon>
    </lineage>
</organism>
<dbReference type="Gene3D" id="3.90.1300.10">
    <property type="entry name" value="Amidase signature (AS) domain"/>
    <property type="match status" value="1"/>
</dbReference>
<proteinExistence type="inferred from homology"/>
<dbReference type="STRING" id="490622.A0A395NZ73"/>
<gene>
    <name evidence="8" type="ORF">TARUN_835</name>
</gene>
<evidence type="ECO:0000313" key="9">
    <source>
        <dbReference type="Proteomes" id="UP000266272"/>
    </source>
</evidence>
<reference evidence="8 9" key="1">
    <citation type="journal article" date="2018" name="PLoS Pathog.">
        <title>Evolution of structural diversity of trichothecenes, a family of toxins produced by plant pathogenic and entomopathogenic fungi.</title>
        <authorList>
            <person name="Proctor R.H."/>
            <person name="McCormick S.P."/>
            <person name="Kim H.S."/>
            <person name="Cardoza R.E."/>
            <person name="Stanley A.M."/>
            <person name="Lindo L."/>
            <person name="Kelly A."/>
            <person name="Brown D.W."/>
            <person name="Lee T."/>
            <person name="Vaughan M.M."/>
            <person name="Alexander N.J."/>
            <person name="Busman M."/>
            <person name="Gutierrez S."/>
        </authorList>
    </citation>
    <scope>NUCLEOTIDE SEQUENCE [LARGE SCALE GENOMIC DNA]</scope>
    <source>
        <strain evidence="8 9">IBT 40837</strain>
    </source>
</reference>
<dbReference type="GO" id="GO:0004040">
    <property type="term" value="F:amidase activity"/>
    <property type="evidence" value="ECO:0007669"/>
    <property type="project" value="UniProtKB-EC"/>
</dbReference>
<name>A0A395NZ73_TRIAR</name>
<dbReference type="EC" id="3.5.1.4" evidence="3"/>
<feature type="active site" description="Charge relay system" evidence="5">
    <location>
        <position position="149"/>
    </location>
</feature>
<dbReference type="PANTHER" id="PTHR46072">
    <property type="entry name" value="AMIDASE-RELATED-RELATED"/>
    <property type="match status" value="1"/>
</dbReference>
<feature type="binding site" evidence="6">
    <location>
        <position position="197"/>
    </location>
    <ligand>
        <name>substrate</name>
    </ligand>
</feature>
<feature type="domain" description="Amidase" evidence="7">
    <location>
        <begin position="94"/>
        <end position="544"/>
    </location>
</feature>
<evidence type="ECO:0000256" key="4">
    <source>
        <dbReference type="ARBA" id="ARBA00022801"/>
    </source>
</evidence>
<sequence length="558" mass="61096">MPPRSMQVVEPVPGPVASARYEAARLSILDDFAASVPESLLLPSSIIENPPKNVTNIPRTCGLLSPTEIEITEKYDAVALAAAIACKTFSATAVAKAFAKRAIIAHQLSACLTEWFMDEALEQAKELDDILEKTGKTVGPLHGVPISVKGHIALRGHISILGFLDSRFKAEDDSLMVSIFRKAGAVFYCKTNQPQALMHMESCSPHGRTLNPHNIYLSAGGSSGGEAALVALRGSVFGIGTDIGGSVRGPAGVCGIYGFKPTSYTLPMKGFLPGGFGAELQVLAAPGPMCTSLRDMDLFMSVVLSARPYIEDPRVIPIPWTGLSSKLNLDGRPLKIGFMMNDGFITPQPPVTRALEWARNQLQKSTAFEVKPFLPFQTQKAMMDLLHVYWPDGGKLLKEHLAASDEPMHPLTQWVLNVAEGKELTANEILKQRVERDDFRCRFSEHWESQDVDVVICPLFVGPAPTHDTAYYLNYTAFWNYVDYPGVVVPTPITGLRKGEEDYPSSEPLGNECSHVRRLWAEGDFEGAPINLQIMGRRYHDNSLFASLGMLKEALQLQ</sequence>
<comment type="caution">
    <text evidence="8">The sequence shown here is derived from an EMBL/GenBank/DDBJ whole genome shotgun (WGS) entry which is preliminary data.</text>
</comment>
<evidence type="ECO:0000259" key="7">
    <source>
        <dbReference type="Pfam" id="PF01425"/>
    </source>
</evidence>
<evidence type="ECO:0000256" key="1">
    <source>
        <dbReference type="ARBA" id="ARBA00001311"/>
    </source>
</evidence>
<feature type="binding site" evidence="6">
    <location>
        <begin position="243"/>
        <end position="246"/>
    </location>
    <ligand>
        <name>substrate</name>
    </ligand>
</feature>
<dbReference type="InterPro" id="IPR023631">
    <property type="entry name" value="Amidase_dom"/>
</dbReference>
<evidence type="ECO:0000256" key="3">
    <source>
        <dbReference type="ARBA" id="ARBA00012922"/>
    </source>
</evidence>
<dbReference type="PROSITE" id="PS00571">
    <property type="entry name" value="AMIDASES"/>
    <property type="match status" value="1"/>
</dbReference>
<dbReference type="PIRSF" id="PIRSF001221">
    <property type="entry name" value="Amidase_fungi"/>
    <property type="match status" value="1"/>
</dbReference>
<feature type="active site" description="Charge relay system" evidence="5">
    <location>
        <position position="222"/>
    </location>
</feature>
<keyword evidence="9" id="KW-1185">Reference proteome</keyword>
<evidence type="ECO:0000256" key="5">
    <source>
        <dbReference type="PIRSR" id="PIRSR001221-1"/>
    </source>
</evidence>
<feature type="active site" description="Acyl-ester intermediate" evidence="5">
    <location>
        <position position="246"/>
    </location>
</feature>
<dbReference type="InterPro" id="IPR036928">
    <property type="entry name" value="AS_sf"/>
</dbReference>
<dbReference type="Proteomes" id="UP000266272">
    <property type="component" value="Unassembled WGS sequence"/>
</dbReference>
<evidence type="ECO:0000256" key="6">
    <source>
        <dbReference type="PIRSR" id="PIRSR001221-2"/>
    </source>
</evidence>
<dbReference type="OrthoDB" id="6428749at2759"/>
<evidence type="ECO:0000313" key="8">
    <source>
        <dbReference type="EMBL" id="RFU81386.1"/>
    </source>
</evidence>
<dbReference type="EMBL" id="PXOA01000052">
    <property type="protein sequence ID" value="RFU81386.1"/>
    <property type="molecule type" value="Genomic_DNA"/>
</dbReference>
<dbReference type="Pfam" id="PF01425">
    <property type="entry name" value="Amidase"/>
    <property type="match status" value="1"/>
</dbReference>
<comment type="similarity">
    <text evidence="2">Belongs to the amidase family.</text>
</comment>
<dbReference type="SUPFAM" id="SSF75304">
    <property type="entry name" value="Amidase signature (AS) enzymes"/>
    <property type="match status" value="1"/>
</dbReference>